<dbReference type="InterPro" id="IPR023908">
    <property type="entry name" value="xxxLxxG_rpt"/>
</dbReference>
<feature type="transmembrane region" description="Helical" evidence="6">
    <location>
        <begin position="21"/>
        <end position="42"/>
    </location>
</feature>
<dbReference type="Pfam" id="PF12698">
    <property type="entry name" value="ABC2_membrane_3"/>
    <property type="match status" value="2"/>
</dbReference>
<comment type="caution">
    <text evidence="8">The sequence shown here is derived from an EMBL/GenBank/DDBJ whole genome shotgun (WGS) entry which is preliminary data.</text>
</comment>
<sequence length="871" mass="86580">MSVAATGTELRRFRRGTVPKLAILALILIPLLYGALYLWAFWDPTGRMDQLPVAIVNADEGSVVGDQPLNAGQQVTDELVSSADLDWKVTTAADADQGVRDGTYYFAVTLPADFSRSIASAAGDDPQGANMYVTYNDANSFLASTLGRSAMEQVQTAVRAKISDQAVEKVLVGLGSARDGFAQASDGAVKLTDGLTDAKSGASSLADGASSAAEGASALADGAQQLDDGAQELKTGTGSLSTGASSLATGAGSVSAGADTLHSSLGKLSAGGVKVNDGAATLAKGSKTLAAGATQASSGASDLADGSKKLATGATSLQDGAVKTQQGAEQLRKATATLSGAFTAKSGILAGADSAAAGAQQLATGLAAAQDQVDALPDTISDLAQLIAANDQALAQAGLPAAHPLRVKNAAALTELQQMAGSDLADNYDQAVAGAQALASKDSGLPYLAAALHTASDGVEAVEAQLTPSGGAANSSTPASPTPASPTLRDGIDGVADGATTLAEGTTTLSSGAKSLAAGTSKVADGADSVSSGASTLKSGTKSLASGAKKATTGAGDLADGASKVADGAGTLKSGSAKLDSGAKKLADGTASATDGAGQLADGTKQLADGAGTLSSGLTDATDGAGTLAKKLSEGADQIPADDATLRAQRATAIAAPVTVNSNDIAQAEGFGEGFAPFFISLALFVGSLITWLLLRPVPPRMLAAPVSGWRIAFGGYLPAAAIGLAQVLVMLTVIHFGLGLEMANAVGVVAFTALIAAAFVALQQMFIALAGPAVGKVIILAFLMLQLASSGGTYPVQTTAGFFQVLHPWLPMSYSVTGLRQLITGGADGRLVTSVIYLAGLLLVSLAVTAWRSGRMRTWSLERLHPAISM</sequence>
<evidence type="ECO:0000259" key="7">
    <source>
        <dbReference type="Pfam" id="PF12698"/>
    </source>
</evidence>
<feature type="transmembrane region" description="Helical" evidence="6">
    <location>
        <begin position="716"/>
        <end position="737"/>
    </location>
</feature>
<dbReference type="RefSeq" id="WP_142121005.1">
    <property type="nucleotide sequence ID" value="NZ_BAAASV010000002.1"/>
</dbReference>
<reference evidence="8 9" key="1">
    <citation type="submission" date="2019-06" db="EMBL/GenBank/DDBJ databases">
        <title>Sequencing the genomes of 1000 actinobacteria strains.</title>
        <authorList>
            <person name="Klenk H.-P."/>
        </authorList>
    </citation>
    <scope>NUCLEOTIDE SEQUENCE [LARGE SCALE GENOMIC DNA]</scope>
    <source>
        <strain evidence="8 9">DSM 4813</strain>
    </source>
</reference>
<name>A0A542ZP16_RARFA</name>
<feature type="transmembrane region" description="Helical" evidence="6">
    <location>
        <begin position="832"/>
        <end position="852"/>
    </location>
</feature>
<feature type="transmembrane region" description="Helical" evidence="6">
    <location>
        <begin position="743"/>
        <end position="763"/>
    </location>
</feature>
<feature type="transmembrane region" description="Helical" evidence="6">
    <location>
        <begin position="675"/>
        <end position="695"/>
    </location>
</feature>
<dbReference type="Gene3D" id="3.40.1710.10">
    <property type="entry name" value="abc type-2 transporter like domain"/>
    <property type="match status" value="1"/>
</dbReference>
<dbReference type="PANTHER" id="PTHR43077:SF5">
    <property type="entry name" value="PHAGE INFECTION PROTEIN"/>
    <property type="match status" value="1"/>
</dbReference>
<feature type="domain" description="ABC-2 type transporter transmembrane" evidence="7">
    <location>
        <begin position="642"/>
        <end position="851"/>
    </location>
</feature>
<evidence type="ECO:0000256" key="1">
    <source>
        <dbReference type="ARBA" id="ARBA00004141"/>
    </source>
</evidence>
<proteinExistence type="predicted"/>
<dbReference type="EMBL" id="VFOS01000002">
    <property type="protein sequence ID" value="TQL62057.1"/>
    <property type="molecule type" value="Genomic_DNA"/>
</dbReference>
<evidence type="ECO:0000256" key="3">
    <source>
        <dbReference type="ARBA" id="ARBA00022989"/>
    </source>
</evidence>
<keyword evidence="9" id="KW-1185">Reference proteome</keyword>
<dbReference type="InterPro" id="IPR013525">
    <property type="entry name" value="ABC2_TM"/>
</dbReference>
<comment type="subcellular location">
    <subcellularLocation>
        <location evidence="1">Membrane</location>
        <topology evidence="1">Multi-pass membrane protein</topology>
    </subcellularLocation>
</comment>
<dbReference type="Proteomes" id="UP000315389">
    <property type="component" value="Unassembled WGS sequence"/>
</dbReference>
<accession>A0A542ZP16</accession>
<gene>
    <name evidence="8" type="ORF">FB461_1690</name>
</gene>
<protein>
    <submittedName>
        <fullName evidence="8">Putative membrane protein</fullName>
    </submittedName>
</protein>
<dbReference type="InterPro" id="IPR051328">
    <property type="entry name" value="T7SS_ABC-Transporter"/>
</dbReference>
<dbReference type="InterPro" id="IPR017500">
    <property type="entry name" value="Phage_infect_YhgE_N"/>
</dbReference>
<evidence type="ECO:0000256" key="2">
    <source>
        <dbReference type="ARBA" id="ARBA00022692"/>
    </source>
</evidence>
<dbReference type="PANTHER" id="PTHR43077">
    <property type="entry name" value="TRANSPORT PERMEASE YVFS-RELATED"/>
    <property type="match status" value="1"/>
</dbReference>
<feature type="compositionally biased region" description="Low complexity" evidence="5">
    <location>
        <begin position="547"/>
        <end position="562"/>
    </location>
</feature>
<keyword evidence="4 6" id="KW-0472">Membrane</keyword>
<keyword evidence="3 6" id="KW-1133">Transmembrane helix</keyword>
<dbReference type="OrthoDB" id="9811483at2"/>
<dbReference type="InterPro" id="IPR017501">
    <property type="entry name" value="Phage_infect_YhgE_C"/>
</dbReference>
<feature type="region of interest" description="Disordered" evidence="5">
    <location>
        <begin position="524"/>
        <end position="562"/>
    </location>
</feature>
<keyword evidence="2 6" id="KW-0812">Transmembrane</keyword>
<organism evidence="8 9">
    <name type="scientific">Rarobacter faecitabidus</name>
    <dbReference type="NCBI Taxonomy" id="13243"/>
    <lineage>
        <taxon>Bacteria</taxon>
        <taxon>Bacillati</taxon>
        <taxon>Actinomycetota</taxon>
        <taxon>Actinomycetes</taxon>
        <taxon>Micrococcales</taxon>
        <taxon>Rarobacteraceae</taxon>
        <taxon>Rarobacter</taxon>
    </lineage>
</organism>
<dbReference type="InterPro" id="IPR011049">
    <property type="entry name" value="Serralysin-like_metalloprot_C"/>
</dbReference>
<feature type="transmembrane region" description="Helical" evidence="6">
    <location>
        <begin position="770"/>
        <end position="789"/>
    </location>
</feature>
<evidence type="ECO:0000313" key="9">
    <source>
        <dbReference type="Proteomes" id="UP000315389"/>
    </source>
</evidence>
<dbReference type="NCBIfam" id="TIGR03061">
    <property type="entry name" value="pip_yhgE_Nterm"/>
    <property type="match status" value="1"/>
</dbReference>
<feature type="region of interest" description="Disordered" evidence="5">
    <location>
        <begin position="468"/>
        <end position="494"/>
    </location>
</feature>
<dbReference type="NCBIfam" id="TIGR03057">
    <property type="entry name" value="xxxLxxG_by_4"/>
    <property type="match status" value="11"/>
</dbReference>
<feature type="domain" description="ABC-2 type transporter transmembrane" evidence="7">
    <location>
        <begin position="24"/>
        <end position="164"/>
    </location>
</feature>
<dbReference type="SUPFAM" id="SSF101967">
    <property type="entry name" value="Adhesin YadA, collagen-binding domain"/>
    <property type="match status" value="1"/>
</dbReference>
<feature type="compositionally biased region" description="Low complexity" evidence="5">
    <location>
        <begin position="468"/>
        <end position="479"/>
    </location>
</feature>
<feature type="compositionally biased region" description="Low complexity" evidence="5">
    <location>
        <begin position="524"/>
        <end position="535"/>
    </location>
</feature>
<dbReference type="GO" id="GO:0016020">
    <property type="term" value="C:membrane"/>
    <property type="evidence" value="ECO:0007669"/>
    <property type="project" value="UniProtKB-SubCell"/>
</dbReference>
<evidence type="ECO:0000313" key="8">
    <source>
        <dbReference type="EMBL" id="TQL62057.1"/>
    </source>
</evidence>
<dbReference type="NCBIfam" id="TIGR03062">
    <property type="entry name" value="pip_yhgE_Cterm"/>
    <property type="match status" value="1"/>
</dbReference>
<dbReference type="GO" id="GO:0140359">
    <property type="term" value="F:ABC-type transporter activity"/>
    <property type="evidence" value="ECO:0007669"/>
    <property type="project" value="InterPro"/>
</dbReference>
<evidence type="ECO:0000256" key="6">
    <source>
        <dbReference type="SAM" id="Phobius"/>
    </source>
</evidence>
<evidence type="ECO:0000256" key="4">
    <source>
        <dbReference type="ARBA" id="ARBA00023136"/>
    </source>
</evidence>
<evidence type="ECO:0000256" key="5">
    <source>
        <dbReference type="SAM" id="MobiDB-lite"/>
    </source>
</evidence>
<dbReference type="AlphaFoldDB" id="A0A542ZP16"/>